<dbReference type="AlphaFoldDB" id="A0A844G7G6"/>
<feature type="region of interest" description="Disordered" evidence="1">
    <location>
        <begin position="27"/>
        <end position="46"/>
    </location>
</feature>
<feature type="compositionally biased region" description="Basic and acidic residues" evidence="1">
    <location>
        <begin position="37"/>
        <end position="46"/>
    </location>
</feature>
<sequence>MADLSHAKLMQLNIRLQQRVPVSLNPAGCAYSPGKGARHDQPSSTS</sequence>
<organism evidence="2 3">
    <name type="scientific">Paludibacterium denitrificans</name>
    <dbReference type="NCBI Taxonomy" id="2675226"/>
    <lineage>
        <taxon>Bacteria</taxon>
        <taxon>Pseudomonadati</taxon>
        <taxon>Pseudomonadota</taxon>
        <taxon>Betaproteobacteria</taxon>
        <taxon>Neisseriales</taxon>
        <taxon>Chromobacteriaceae</taxon>
        <taxon>Paludibacterium</taxon>
    </lineage>
</organism>
<protein>
    <submittedName>
        <fullName evidence="2">Uncharacterized protein</fullName>
    </submittedName>
</protein>
<dbReference type="EMBL" id="WLYX01000001">
    <property type="protein sequence ID" value="MTD32286.1"/>
    <property type="molecule type" value="Genomic_DNA"/>
</dbReference>
<evidence type="ECO:0000256" key="1">
    <source>
        <dbReference type="SAM" id="MobiDB-lite"/>
    </source>
</evidence>
<gene>
    <name evidence="2" type="ORF">GKE73_00130</name>
</gene>
<dbReference type="Proteomes" id="UP000446658">
    <property type="component" value="Unassembled WGS sequence"/>
</dbReference>
<evidence type="ECO:0000313" key="2">
    <source>
        <dbReference type="EMBL" id="MTD32286.1"/>
    </source>
</evidence>
<reference evidence="2 3" key="1">
    <citation type="submission" date="2019-11" db="EMBL/GenBank/DDBJ databases">
        <title>Draft genome sequence of Paludibacterium sp. dN18-1.</title>
        <authorList>
            <person name="Im W.-T."/>
        </authorList>
    </citation>
    <scope>NUCLEOTIDE SEQUENCE [LARGE SCALE GENOMIC DNA]</scope>
    <source>
        <strain evidence="3">dN 18-1</strain>
    </source>
</reference>
<evidence type="ECO:0000313" key="3">
    <source>
        <dbReference type="Proteomes" id="UP000446658"/>
    </source>
</evidence>
<accession>A0A844G7G6</accession>
<keyword evidence="3" id="KW-1185">Reference proteome</keyword>
<comment type="caution">
    <text evidence="2">The sequence shown here is derived from an EMBL/GenBank/DDBJ whole genome shotgun (WGS) entry which is preliminary data.</text>
</comment>
<name>A0A844G7G6_9NEIS</name>
<proteinExistence type="predicted"/>